<gene>
    <name evidence="3" type="ORF">IAC47_02955</name>
</gene>
<accession>A0A9D1RFB9</accession>
<feature type="domain" description="NIF system FeS cluster assembly NifU C-terminal" evidence="2">
    <location>
        <begin position="14"/>
        <end position="80"/>
    </location>
</feature>
<evidence type="ECO:0000256" key="1">
    <source>
        <dbReference type="ARBA" id="ARBA00006420"/>
    </source>
</evidence>
<dbReference type="PANTHER" id="PTHR11178:SF1">
    <property type="entry name" value="NFU1 IRON-SULFUR CLUSTER SCAFFOLD HOMOLOG, MITOCHONDRIAL"/>
    <property type="match status" value="1"/>
</dbReference>
<sequence length="83" mass="9446">DMTEQERNDLETRVKASIEKIRPYLQEDGGDVQFVRMTDEKVVYVELQGHCGSCPYALMTLKNGVESAIKEDVPEIVSVERVE</sequence>
<dbReference type="GO" id="GO:0016226">
    <property type="term" value="P:iron-sulfur cluster assembly"/>
    <property type="evidence" value="ECO:0007669"/>
    <property type="project" value="InterPro"/>
</dbReference>
<dbReference type="SUPFAM" id="SSF117916">
    <property type="entry name" value="Fe-S cluster assembly (FSCA) domain-like"/>
    <property type="match status" value="1"/>
</dbReference>
<dbReference type="Proteomes" id="UP000824267">
    <property type="component" value="Unassembled WGS sequence"/>
</dbReference>
<organism evidence="3 4">
    <name type="scientific">Candidatus Onthomorpha intestinigallinarum</name>
    <dbReference type="NCBI Taxonomy" id="2840880"/>
    <lineage>
        <taxon>Bacteria</taxon>
        <taxon>Pseudomonadati</taxon>
        <taxon>Bacteroidota</taxon>
        <taxon>Bacteroidia</taxon>
        <taxon>Bacteroidales</taxon>
        <taxon>Candidatus Onthomorpha</taxon>
    </lineage>
</organism>
<evidence type="ECO:0000259" key="2">
    <source>
        <dbReference type="Pfam" id="PF01106"/>
    </source>
</evidence>
<reference evidence="3" key="2">
    <citation type="submission" date="2021-04" db="EMBL/GenBank/DDBJ databases">
        <authorList>
            <person name="Gilroy R."/>
        </authorList>
    </citation>
    <scope>NUCLEOTIDE SEQUENCE</scope>
    <source>
        <strain evidence="3">Gambia16-930</strain>
    </source>
</reference>
<dbReference type="EMBL" id="DXGG01000102">
    <property type="protein sequence ID" value="HIW87216.1"/>
    <property type="molecule type" value="Genomic_DNA"/>
</dbReference>
<dbReference type="Gene3D" id="3.30.300.130">
    <property type="entry name" value="Fe-S cluster assembly (FSCA)"/>
    <property type="match status" value="1"/>
</dbReference>
<name>A0A9D1RFB9_9BACT</name>
<proteinExistence type="inferred from homology"/>
<comment type="caution">
    <text evidence="3">The sequence shown here is derived from an EMBL/GenBank/DDBJ whole genome shotgun (WGS) entry which is preliminary data.</text>
</comment>
<evidence type="ECO:0000313" key="3">
    <source>
        <dbReference type="EMBL" id="HIW87216.1"/>
    </source>
</evidence>
<dbReference type="InterPro" id="IPR001075">
    <property type="entry name" value="NIF_FeS_clus_asmbl_NifU_C"/>
</dbReference>
<reference evidence="3" key="1">
    <citation type="journal article" date="2021" name="PeerJ">
        <title>Extensive microbial diversity within the chicken gut microbiome revealed by metagenomics and culture.</title>
        <authorList>
            <person name="Gilroy R."/>
            <person name="Ravi A."/>
            <person name="Getino M."/>
            <person name="Pursley I."/>
            <person name="Horton D.L."/>
            <person name="Alikhan N.F."/>
            <person name="Baker D."/>
            <person name="Gharbi K."/>
            <person name="Hall N."/>
            <person name="Watson M."/>
            <person name="Adriaenssens E.M."/>
            <person name="Foster-Nyarko E."/>
            <person name="Jarju S."/>
            <person name="Secka A."/>
            <person name="Antonio M."/>
            <person name="Oren A."/>
            <person name="Chaudhuri R.R."/>
            <person name="La Ragione R."/>
            <person name="Hildebrand F."/>
            <person name="Pallen M.J."/>
        </authorList>
    </citation>
    <scope>NUCLEOTIDE SEQUENCE</scope>
    <source>
        <strain evidence="3">Gambia16-930</strain>
    </source>
</reference>
<dbReference type="AlphaFoldDB" id="A0A9D1RFB9"/>
<dbReference type="PANTHER" id="PTHR11178">
    <property type="entry name" value="IRON-SULFUR CLUSTER SCAFFOLD PROTEIN NFU-RELATED"/>
    <property type="match status" value="1"/>
</dbReference>
<dbReference type="GO" id="GO:0005506">
    <property type="term" value="F:iron ion binding"/>
    <property type="evidence" value="ECO:0007669"/>
    <property type="project" value="InterPro"/>
</dbReference>
<dbReference type="GO" id="GO:0051536">
    <property type="term" value="F:iron-sulfur cluster binding"/>
    <property type="evidence" value="ECO:0007669"/>
    <property type="project" value="InterPro"/>
</dbReference>
<feature type="non-terminal residue" evidence="3">
    <location>
        <position position="1"/>
    </location>
</feature>
<dbReference type="InterPro" id="IPR034904">
    <property type="entry name" value="FSCA_dom_sf"/>
</dbReference>
<comment type="similarity">
    <text evidence="1">Belongs to the NifU family.</text>
</comment>
<dbReference type="Pfam" id="PF01106">
    <property type="entry name" value="NifU"/>
    <property type="match status" value="1"/>
</dbReference>
<evidence type="ECO:0000313" key="4">
    <source>
        <dbReference type="Proteomes" id="UP000824267"/>
    </source>
</evidence>
<protein>
    <submittedName>
        <fullName evidence="3">NifU family protein</fullName>
    </submittedName>
</protein>